<keyword evidence="5" id="KW-0067">ATP-binding</keyword>
<dbReference type="GO" id="GO:0005524">
    <property type="term" value="F:ATP binding"/>
    <property type="evidence" value="ECO:0007669"/>
    <property type="project" value="UniProtKB-KW"/>
</dbReference>
<keyword evidence="3" id="KW-0436">Ligase</keyword>
<organism evidence="10 11">
    <name type="scientific">Orrella marina</name>
    <dbReference type="NCBI Taxonomy" id="2163011"/>
    <lineage>
        <taxon>Bacteria</taxon>
        <taxon>Pseudomonadati</taxon>
        <taxon>Pseudomonadota</taxon>
        <taxon>Betaproteobacteria</taxon>
        <taxon>Burkholderiales</taxon>
        <taxon>Alcaligenaceae</taxon>
        <taxon>Orrella</taxon>
    </lineage>
</organism>
<evidence type="ECO:0000256" key="3">
    <source>
        <dbReference type="ARBA" id="ARBA00022598"/>
    </source>
</evidence>
<evidence type="ECO:0000256" key="2">
    <source>
        <dbReference type="ARBA" id="ARBA00013275"/>
    </source>
</evidence>
<dbReference type="InterPro" id="IPR032387">
    <property type="entry name" value="ACAS_N"/>
</dbReference>
<dbReference type="AlphaFoldDB" id="A0A2R4XGM6"/>
<feature type="domain" description="AMP-dependent synthetase/ligase" evidence="7">
    <location>
        <begin position="109"/>
        <end position="490"/>
    </location>
</feature>
<keyword evidence="11" id="KW-1185">Reference proteome</keyword>
<protein>
    <recommendedName>
        <fullName evidence="2">acetate--CoA ligase</fullName>
        <ecNumber evidence="2">6.2.1.1</ecNumber>
    </recommendedName>
</protein>
<evidence type="ECO:0000313" key="11">
    <source>
        <dbReference type="Proteomes" id="UP000244571"/>
    </source>
</evidence>
<dbReference type="Gene3D" id="3.40.50.12780">
    <property type="entry name" value="N-terminal domain of ligase-like"/>
    <property type="match status" value="1"/>
</dbReference>
<dbReference type="Proteomes" id="UP000244571">
    <property type="component" value="Chromosome"/>
</dbReference>
<dbReference type="InterPro" id="IPR045851">
    <property type="entry name" value="AMP-bd_C_sf"/>
</dbReference>
<dbReference type="GO" id="GO:0003987">
    <property type="term" value="F:acetate-CoA ligase activity"/>
    <property type="evidence" value="ECO:0007669"/>
    <property type="project" value="UniProtKB-EC"/>
</dbReference>
<dbReference type="PANTHER" id="PTHR24095">
    <property type="entry name" value="ACETYL-COENZYME A SYNTHETASE"/>
    <property type="match status" value="1"/>
</dbReference>
<dbReference type="Pfam" id="PF00501">
    <property type="entry name" value="AMP-binding"/>
    <property type="match status" value="1"/>
</dbReference>
<keyword evidence="6" id="KW-0007">Acetylation</keyword>
<accession>A0A2R4XGM6</accession>
<dbReference type="Pfam" id="PF16177">
    <property type="entry name" value="ACAS_N"/>
    <property type="match status" value="1"/>
</dbReference>
<dbReference type="PROSITE" id="PS00455">
    <property type="entry name" value="AMP_BINDING"/>
    <property type="match status" value="1"/>
</dbReference>
<dbReference type="Gene3D" id="3.30.300.30">
    <property type="match status" value="1"/>
</dbReference>
<evidence type="ECO:0000259" key="9">
    <source>
        <dbReference type="Pfam" id="PF16177"/>
    </source>
</evidence>
<dbReference type="InterPro" id="IPR042099">
    <property type="entry name" value="ANL_N_sf"/>
</dbReference>
<sequence>MTADTSIYPVVWQPGADLLAQSNLAAFLKSIGISNVGPVGYQKLLSLAQEDPTFYWDHLVKYLGIRFFRPYDQVLDTRGGNEWARWCVGAQTNSVLNALDRHQDSPTLAKDAIVWYSEKGERVTWDYGRLTRHVSQFAQGMRARGIGRGDVVGIYMPMLPEAISAMLAVNKIGAIFLPLFSGFGAQAVVDRLRDAGACAIVTADGTWRRGKHHGLKATVDEAIGSLDALRHVIVVRNSECDVQWNPKTDCWIDDLIHGHPDASATEVMDAEDPMMIMYTSGTTGKPKGTVHSHVGLVTKVVSDMVLFADLKTSDRFLWISDLGWFVGPLLTFSATFVGATIVIAEGAHDFPSDDRYWGIIERERISYLGISPSLIRGFMMASTCHLDQYDVGSLRVIFSSGEPWTYDAWMWTFHNLGKSRLPIINYSGGTEIGGGIVTGTVIHPMKPCAFSAPVPGVGADISDESGASIPRPGSGELVMRQPSVGLTRGLWNDNARYLESYWGQIHGVWVQGDRATVDMDGYWYITGRSDDTLKIAGKRTGPSEIEGLVLGSGLAGEAAAIGIPDDVKGESVGLFVTLMPGVRPDDATRWKITTAVTQGLGSAFSPKIIYFVDELPKTRNMKIMRRLIRSVYLGSKPGDLSSLVNPESLDTIRKIVIQD</sequence>
<evidence type="ECO:0000256" key="5">
    <source>
        <dbReference type="ARBA" id="ARBA00022840"/>
    </source>
</evidence>
<dbReference type="EC" id="6.2.1.1" evidence="2"/>
<dbReference type="Pfam" id="PF13193">
    <property type="entry name" value="AMP-binding_C"/>
    <property type="match status" value="1"/>
</dbReference>
<proteinExistence type="inferred from homology"/>
<evidence type="ECO:0000313" key="10">
    <source>
        <dbReference type="EMBL" id="AWB32924.1"/>
    </source>
</evidence>
<evidence type="ECO:0000256" key="4">
    <source>
        <dbReference type="ARBA" id="ARBA00022741"/>
    </source>
</evidence>
<name>A0A2R4XGM6_9BURK</name>
<dbReference type="SUPFAM" id="SSF56801">
    <property type="entry name" value="Acetyl-CoA synthetase-like"/>
    <property type="match status" value="1"/>
</dbReference>
<feature type="domain" description="Acetyl-coenzyme A synthetase N-terminal" evidence="9">
    <location>
        <begin position="41"/>
        <end position="98"/>
    </location>
</feature>
<dbReference type="EMBL" id="CP028901">
    <property type="protein sequence ID" value="AWB32924.1"/>
    <property type="molecule type" value="Genomic_DNA"/>
</dbReference>
<gene>
    <name evidence="10" type="ORF">DBV39_03430</name>
</gene>
<dbReference type="OrthoDB" id="9766486at2"/>
<evidence type="ECO:0000259" key="8">
    <source>
        <dbReference type="Pfam" id="PF13193"/>
    </source>
</evidence>
<dbReference type="InterPro" id="IPR020845">
    <property type="entry name" value="AMP-binding_CS"/>
</dbReference>
<comment type="similarity">
    <text evidence="1">Belongs to the ATP-dependent AMP-binding enzyme family.</text>
</comment>
<feature type="domain" description="AMP-binding enzyme C-terminal" evidence="8">
    <location>
        <begin position="544"/>
        <end position="622"/>
    </location>
</feature>
<dbReference type="InterPro" id="IPR025110">
    <property type="entry name" value="AMP-bd_C"/>
</dbReference>
<dbReference type="GO" id="GO:0006085">
    <property type="term" value="P:acetyl-CoA biosynthetic process"/>
    <property type="evidence" value="ECO:0007669"/>
    <property type="project" value="TreeGrafter"/>
</dbReference>
<evidence type="ECO:0000256" key="6">
    <source>
        <dbReference type="ARBA" id="ARBA00022990"/>
    </source>
</evidence>
<evidence type="ECO:0000259" key="7">
    <source>
        <dbReference type="Pfam" id="PF00501"/>
    </source>
</evidence>
<keyword evidence="4" id="KW-0547">Nucleotide-binding</keyword>
<evidence type="ECO:0000256" key="1">
    <source>
        <dbReference type="ARBA" id="ARBA00006432"/>
    </source>
</evidence>
<dbReference type="KEGG" id="boz:DBV39_03430"/>
<reference evidence="10 11" key="1">
    <citation type="submission" date="2018-04" db="EMBL/GenBank/DDBJ databases">
        <title>Bordetella sp. HZ20 isolated from seawater.</title>
        <authorList>
            <person name="Sun C."/>
        </authorList>
    </citation>
    <scope>NUCLEOTIDE SEQUENCE [LARGE SCALE GENOMIC DNA]</scope>
    <source>
        <strain evidence="10 11">HZ20</strain>
    </source>
</reference>
<dbReference type="InterPro" id="IPR000873">
    <property type="entry name" value="AMP-dep_synth/lig_dom"/>
</dbReference>
<dbReference type="PANTHER" id="PTHR24095:SF14">
    <property type="entry name" value="ACETYL-COENZYME A SYNTHETASE 1"/>
    <property type="match status" value="1"/>
</dbReference>
<dbReference type="RefSeq" id="WP_108620364.1">
    <property type="nucleotide sequence ID" value="NZ_CP028901.1"/>
</dbReference>